<sequence>ADDGGPVRRRPPLAEGAVGRAPPGAVRRAGLPLRQPETVLPQVEAAGGRRRGAVRAPERRRDPHRLRRGRGPAARLREGAGRPRPLADDRIPGDARM</sequence>
<dbReference type="EMBL" id="CADCTI010000121">
    <property type="protein sequence ID" value="CAA9236880.1"/>
    <property type="molecule type" value="Genomic_DNA"/>
</dbReference>
<reference evidence="2" key="1">
    <citation type="submission" date="2020-02" db="EMBL/GenBank/DDBJ databases">
        <authorList>
            <person name="Meier V. D."/>
        </authorList>
    </citation>
    <scope>NUCLEOTIDE SEQUENCE</scope>
    <source>
        <strain evidence="2">AVDCRST_MAG57</strain>
    </source>
</reference>
<feature type="compositionally biased region" description="Basic and acidic residues" evidence="1">
    <location>
        <begin position="75"/>
        <end position="97"/>
    </location>
</feature>
<accession>A0A6J4HXJ8</accession>
<evidence type="ECO:0000256" key="1">
    <source>
        <dbReference type="SAM" id="MobiDB-lite"/>
    </source>
</evidence>
<name>A0A6J4HXJ8_9ACTN</name>
<feature type="non-terminal residue" evidence="2">
    <location>
        <position position="97"/>
    </location>
</feature>
<feature type="non-terminal residue" evidence="2">
    <location>
        <position position="1"/>
    </location>
</feature>
<organism evidence="2">
    <name type="scientific">uncultured Blastococcus sp</name>
    <dbReference type="NCBI Taxonomy" id="217144"/>
    <lineage>
        <taxon>Bacteria</taxon>
        <taxon>Bacillati</taxon>
        <taxon>Actinomycetota</taxon>
        <taxon>Actinomycetes</taxon>
        <taxon>Geodermatophilales</taxon>
        <taxon>Geodermatophilaceae</taxon>
        <taxon>Blastococcus</taxon>
        <taxon>environmental samples</taxon>
    </lineage>
</organism>
<gene>
    <name evidence="2" type="ORF">AVDCRST_MAG57-1322</name>
</gene>
<evidence type="ECO:0000313" key="2">
    <source>
        <dbReference type="EMBL" id="CAA9236880.1"/>
    </source>
</evidence>
<protein>
    <submittedName>
        <fullName evidence="2">Mycofactocin binding protein MftB</fullName>
    </submittedName>
</protein>
<dbReference type="AlphaFoldDB" id="A0A6J4HXJ8"/>
<proteinExistence type="predicted"/>
<feature type="region of interest" description="Disordered" evidence="1">
    <location>
        <begin position="1"/>
        <end position="97"/>
    </location>
</feature>